<dbReference type="Proteomes" id="UP001152300">
    <property type="component" value="Unassembled WGS sequence"/>
</dbReference>
<feature type="compositionally biased region" description="Basic and acidic residues" evidence="5">
    <location>
        <begin position="352"/>
        <end position="380"/>
    </location>
</feature>
<dbReference type="AlphaFoldDB" id="A0A9X0AL17"/>
<dbReference type="EMBL" id="JAPEIS010000007">
    <property type="protein sequence ID" value="KAJ8064705.1"/>
    <property type="molecule type" value="Genomic_DNA"/>
</dbReference>
<protein>
    <recommendedName>
        <fullName evidence="6">C2H2-type domain-containing protein</fullName>
    </recommendedName>
</protein>
<feature type="compositionally biased region" description="Polar residues" evidence="5">
    <location>
        <begin position="11"/>
        <end position="25"/>
    </location>
</feature>
<evidence type="ECO:0000259" key="6">
    <source>
        <dbReference type="PROSITE" id="PS50157"/>
    </source>
</evidence>
<organism evidence="7 8">
    <name type="scientific">Sclerotinia nivalis</name>
    <dbReference type="NCBI Taxonomy" id="352851"/>
    <lineage>
        <taxon>Eukaryota</taxon>
        <taxon>Fungi</taxon>
        <taxon>Dikarya</taxon>
        <taxon>Ascomycota</taxon>
        <taxon>Pezizomycotina</taxon>
        <taxon>Leotiomycetes</taxon>
        <taxon>Helotiales</taxon>
        <taxon>Sclerotiniaceae</taxon>
        <taxon>Sclerotinia</taxon>
    </lineage>
</organism>
<dbReference type="GO" id="GO:0000981">
    <property type="term" value="F:DNA-binding transcription factor activity, RNA polymerase II-specific"/>
    <property type="evidence" value="ECO:0007669"/>
    <property type="project" value="TreeGrafter"/>
</dbReference>
<evidence type="ECO:0000313" key="7">
    <source>
        <dbReference type="EMBL" id="KAJ8064705.1"/>
    </source>
</evidence>
<comment type="caution">
    <text evidence="7">The sequence shown here is derived from an EMBL/GenBank/DDBJ whole genome shotgun (WGS) entry which is preliminary data.</text>
</comment>
<proteinExistence type="predicted"/>
<keyword evidence="8" id="KW-1185">Reference proteome</keyword>
<dbReference type="PANTHER" id="PTHR23235:SF44">
    <property type="entry name" value="KRUEPPEL-LIKE FACTOR 15"/>
    <property type="match status" value="1"/>
</dbReference>
<reference evidence="7" key="1">
    <citation type="submission" date="2022-11" db="EMBL/GenBank/DDBJ databases">
        <title>Genome Resource of Sclerotinia nivalis Strain SnTB1, a Plant Pathogen Isolated from American Ginseng.</title>
        <authorList>
            <person name="Fan S."/>
        </authorList>
    </citation>
    <scope>NUCLEOTIDE SEQUENCE</scope>
    <source>
        <strain evidence="7">SnTB1</strain>
    </source>
</reference>
<dbReference type="InterPro" id="IPR036236">
    <property type="entry name" value="Znf_C2H2_sf"/>
</dbReference>
<evidence type="ECO:0000256" key="3">
    <source>
        <dbReference type="ARBA" id="ARBA00022833"/>
    </source>
</evidence>
<name>A0A9X0AL17_9HELO</name>
<keyword evidence="3" id="KW-0862">Zinc</keyword>
<dbReference type="SMART" id="SM00355">
    <property type="entry name" value="ZnF_C2H2"/>
    <property type="match status" value="2"/>
</dbReference>
<feature type="region of interest" description="Disordered" evidence="5">
    <location>
        <begin position="345"/>
        <end position="392"/>
    </location>
</feature>
<keyword evidence="2 4" id="KW-0863">Zinc-finger</keyword>
<dbReference type="InterPro" id="IPR013087">
    <property type="entry name" value="Znf_C2H2_type"/>
</dbReference>
<sequence>MLVYENRRDSYSVNPPTSTLTPSASDSYIESVNSSWDISLQLQPGTPASSITRRTSFDETVKMEELSFHSHNGLPERYGNTNINAFCDMSAMTQDMLTGFQESNMFFGVDDGKVLAEANPTLAFNNSFQGYAPAAFGSFDSQCPSSDIPSLMDDLYSPTATSESSAAMDFVDPTQTTLIDTFADFQSSPIGPLTPIKFGTPSSEFNAQRSYNSPAGTSTSGYLVPPSNYQDLRHDSISPIRQQHLRRPYFDSPQSTAALQRIQAATPTKATARRKIKREPTVPIRVENSAKLPCNHPGCNRKFQRQEHLKRHEQTHNHLAPKHQCPFCKKEFGRTDNLKSHIALHRKKDRKAARTDYHPDADRFYESLTKKSRKPEDSEAKSLPVRRRLSGY</sequence>
<dbReference type="PANTHER" id="PTHR23235">
    <property type="entry name" value="KRUEPPEL-LIKE TRANSCRIPTION FACTOR"/>
    <property type="match status" value="1"/>
</dbReference>
<evidence type="ECO:0000313" key="8">
    <source>
        <dbReference type="Proteomes" id="UP001152300"/>
    </source>
</evidence>
<accession>A0A9X0AL17</accession>
<dbReference type="GO" id="GO:0008270">
    <property type="term" value="F:zinc ion binding"/>
    <property type="evidence" value="ECO:0007669"/>
    <property type="project" value="UniProtKB-KW"/>
</dbReference>
<dbReference type="PROSITE" id="PS00028">
    <property type="entry name" value="ZINC_FINGER_C2H2_1"/>
    <property type="match status" value="2"/>
</dbReference>
<feature type="compositionally biased region" description="Basic and acidic residues" evidence="5">
    <location>
        <begin position="1"/>
        <end position="10"/>
    </location>
</feature>
<dbReference type="PROSITE" id="PS50157">
    <property type="entry name" value="ZINC_FINGER_C2H2_2"/>
    <property type="match status" value="2"/>
</dbReference>
<feature type="domain" description="C2H2-type" evidence="6">
    <location>
        <begin position="323"/>
        <end position="350"/>
    </location>
</feature>
<dbReference type="SUPFAM" id="SSF57667">
    <property type="entry name" value="beta-beta-alpha zinc fingers"/>
    <property type="match status" value="1"/>
</dbReference>
<feature type="region of interest" description="Disordered" evidence="5">
    <location>
        <begin position="1"/>
        <end position="25"/>
    </location>
</feature>
<evidence type="ECO:0000256" key="5">
    <source>
        <dbReference type="SAM" id="MobiDB-lite"/>
    </source>
</evidence>
<dbReference type="OrthoDB" id="654211at2759"/>
<dbReference type="GO" id="GO:0000978">
    <property type="term" value="F:RNA polymerase II cis-regulatory region sequence-specific DNA binding"/>
    <property type="evidence" value="ECO:0007669"/>
    <property type="project" value="TreeGrafter"/>
</dbReference>
<dbReference type="Pfam" id="PF00096">
    <property type="entry name" value="zf-C2H2"/>
    <property type="match status" value="2"/>
</dbReference>
<feature type="domain" description="C2H2-type" evidence="6">
    <location>
        <begin position="292"/>
        <end position="321"/>
    </location>
</feature>
<evidence type="ECO:0000256" key="4">
    <source>
        <dbReference type="PROSITE-ProRule" id="PRU00042"/>
    </source>
</evidence>
<dbReference type="Gene3D" id="3.30.160.60">
    <property type="entry name" value="Classic Zinc Finger"/>
    <property type="match status" value="2"/>
</dbReference>
<evidence type="ECO:0000256" key="1">
    <source>
        <dbReference type="ARBA" id="ARBA00022723"/>
    </source>
</evidence>
<keyword evidence="1" id="KW-0479">Metal-binding</keyword>
<gene>
    <name evidence="7" type="ORF">OCU04_007025</name>
</gene>
<evidence type="ECO:0000256" key="2">
    <source>
        <dbReference type="ARBA" id="ARBA00022771"/>
    </source>
</evidence>